<feature type="coiled-coil region" evidence="1">
    <location>
        <begin position="364"/>
        <end position="419"/>
    </location>
</feature>
<dbReference type="Proteomes" id="UP000230750">
    <property type="component" value="Unassembled WGS sequence"/>
</dbReference>
<gene>
    <name evidence="4" type="ORF">BSL78_16781</name>
</gene>
<feature type="region of interest" description="Disordered" evidence="2">
    <location>
        <begin position="640"/>
        <end position="663"/>
    </location>
</feature>
<protein>
    <recommendedName>
        <fullName evidence="3">FHA domain-containing protein</fullName>
    </recommendedName>
</protein>
<evidence type="ECO:0000256" key="2">
    <source>
        <dbReference type="SAM" id="MobiDB-lite"/>
    </source>
</evidence>
<dbReference type="PROSITE" id="PS50006">
    <property type="entry name" value="FHA_DOMAIN"/>
    <property type="match status" value="1"/>
</dbReference>
<dbReference type="PANTHER" id="PTHR18853">
    <property type="entry name" value="FORKHEAD-ASSOCIATED DOMAIN-CONTAINING PROTEIN 1-RELATED"/>
    <property type="match status" value="1"/>
</dbReference>
<dbReference type="InterPro" id="IPR008984">
    <property type="entry name" value="SMAD_FHA_dom_sf"/>
</dbReference>
<dbReference type="InterPro" id="IPR000253">
    <property type="entry name" value="FHA_dom"/>
</dbReference>
<keyword evidence="5" id="KW-1185">Reference proteome</keyword>
<feature type="compositionally biased region" description="Basic and acidic residues" evidence="2">
    <location>
        <begin position="649"/>
        <end position="663"/>
    </location>
</feature>
<sequence>MVKGFLKSTDGIFQLSPSITVVGRENCDFLIQSQAVEPQHAIIEYSEHEICFVLQDLNTAHGTYVNDCRVQNAAVRLAPVAPDLLSKPEQQQPPVPSHAWVQHSTGSNVKPHPPRPRPSSAGTRRGSGDRVGVAANSPSNSPLPTRRVTGGWVSSVGARSAVTSHYQSDSPTGHGSPVAELNMIHEKDQKILRMGDEIKRLAAFESESTRKDGLISQLRYDLEQSSIDLQQANYTGVGDSKVQLRVMELEKNAQLKQLEINALKEQMTKMRPESSDPLENVGNLRNLLNQKDRELFALKQDLEKVKKERTTSHALVSTLQRDLSNKEALNKRMKGETTLLRNQLRDREVSLSAMTAKFGRVKESKKQEEELASKSKEVVSLKSRLKGMEAKISDQTVELANKAEEIETLNKQVEEDRKLQAKYLTDRDQSKNKFLESQRSEKAAKVDMDQALKRLERFRSRVMQIAFSAPGFKVPEEDGEDVSDDTVAECLKHLIEERTEAKNKLRDLKDKLTGQSGRTCSYLREEIRLLQSVTVDESFQGVKDTVAMILQNELAWQQEYEKALEKCGFEIKGAEQGLSKYIDEIHSRATKESQKKDILSKKLSQIEGDLKQEMEKELTRVKTDHENKLKDHLEKLSLEGEQKLQSSLEEARKSERESLETMLEAERQKVQQQENSLEELRKALTDKNAEDDKHADFEKELRQKIDEMKTIEQQLKEQLTSQEEQHRSALSTIEEQLVETLTQKEKEATAHKAQLHQHSLTIVNLEERVTQTTKGREASQQKVIELRKKLEEQAKQAEEEILKVKLRAATAVSEASKQAPPVEPNPNVKALEHIINIIKRENSELKKEVQDQQDVVLGLRRDLAGASARLSDMTGELSDHQKEEMELMKRQIKQQDAELTTQRQQLVKLSELVDDKSNQVNSLTKQVESEKESVVRTKRELNAHNNEVNRLKSLLTSSEEEKKVAIRQVQQDGIITNELSGLGAQCRGERHEQVISRQREALAELRQRIKGLESNRPPLPTHDQALQQVILLKKELAEMRAKQAQLATVSEHHRDPDAVLEHEVAKARGQISSGVSDAAVERSARVEMQDAMNLSEKAYIGLTQTISRELGLGEIPGQESFAHLPKDERGRIDQERQNSMELITSRLRTLNQRLERKDDLLRDYEKDLEKLRLAEQIANEKAGQVESLANDIRGKTEEAHYLRETLRKTRETLDQERRLNNAIKNKKTFHLENDDKVTQKWPKHKCYDEEGIKEKEKQSKKTKAQKDRMVKKNYELETIKAELQDKDQQLIETTAKLINLENAIGMTS</sequence>
<feature type="coiled-coil region" evidence="1">
    <location>
        <begin position="1147"/>
        <end position="1181"/>
    </location>
</feature>
<feature type="coiled-coil region" evidence="1">
    <location>
        <begin position="1252"/>
        <end position="1303"/>
    </location>
</feature>
<organism evidence="4 5">
    <name type="scientific">Stichopus japonicus</name>
    <name type="common">Sea cucumber</name>
    <dbReference type="NCBI Taxonomy" id="307972"/>
    <lineage>
        <taxon>Eukaryota</taxon>
        <taxon>Metazoa</taxon>
        <taxon>Echinodermata</taxon>
        <taxon>Eleutherozoa</taxon>
        <taxon>Echinozoa</taxon>
        <taxon>Holothuroidea</taxon>
        <taxon>Aspidochirotacea</taxon>
        <taxon>Aspidochirotida</taxon>
        <taxon>Stichopodidae</taxon>
        <taxon>Apostichopus</taxon>
    </lineage>
</organism>
<dbReference type="Pfam" id="PF00498">
    <property type="entry name" value="FHA"/>
    <property type="match status" value="1"/>
</dbReference>
<evidence type="ECO:0000313" key="5">
    <source>
        <dbReference type="Proteomes" id="UP000230750"/>
    </source>
</evidence>
<feature type="coiled-coil region" evidence="1">
    <location>
        <begin position="988"/>
        <end position="1042"/>
    </location>
</feature>
<evidence type="ECO:0000313" key="4">
    <source>
        <dbReference type="EMBL" id="PIK46360.1"/>
    </source>
</evidence>
<dbReference type="OrthoDB" id="687730at2759"/>
<dbReference type="SUPFAM" id="SSF49879">
    <property type="entry name" value="SMAD/FHA domain"/>
    <property type="match status" value="1"/>
</dbReference>
<feature type="coiled-coil region" evidence="1">
    <location>
        <begin position="246"/>
        <end position="336"/>
    </location>
</feature>
<feature type="coiled-coil region" evidence="1">
    <location>
        <begin position="776"/>
        <end position="961"/>
    </location>
</feature>
<dbReference type="InterPro" id="IPR052642">
    <property type="entry name" value="CC-FHA_domain"/>
</dbReference>
<feature type="domain" description="FHA" evidence="3">
    <location>
        <begin position="20"/>
        <end position="70"/>
    </location>
</feature>
<keyword evidence="1" id="KW-0175">Coiled coil</keyword>
<comment type="caution">
    <text evidence="4">The sequence shown here is derived from an EMBL/GenBank/DDBJ whole genome shotgun (WGS) entry which is preliminary data.</text>
</comment>
<reference evidence="4 5" key="1">
    <citation type="journal article" date="2017" name="PLoS Biol.">
        <title>The sea cucumber genome provides insights into morphological evolution and visceral regeneration.</title>
        <authorList>
            <person name="Zhang X."/>
            <person name="Sun L."/>
            <person name="Yuan J."/>
            <person name="Sun Y."/>
            <person name="Gao Y."/>
            <person name="Zhang L."/>
            <person name="Li S."/>
            <person name="Dai H."/>
            <person name="Hamel J.F."/>
            <person name="Liu C."/>
            <person name="Yu Y."/>
            <person name="Liu S."/>
            <person name="Lin W."/>
            <person name="Guo K."/>
            <person name="Jin S."/>
            <person name="Xu P."/>
            <person name="Storey K.B."/>
            <person name="Huan P."/>
            <person name="Zhang T."/>
            <person name="Zhou Y."/>
            <person name="Zhang J."/>
            <person name="Lin C."/>
            <person name="Li X."/>
            <person name="Xing L."/>
            <person name="Huo D."/>
            <person name="Sun M."/>
            <person name="Wang L."/>
            <person name="Mercier A."/>
            <person name="Li F."/>
            <person name="Yang H."/>
            <person name="Xiang J."/>
        </authorList>
    </citation>
    <scope>NUCLEOTIDE SEQUENCE [LARGE SCALE GENOMIC DNA]</scope>
    <source>
        <strain evidence="4">Shaxun</strain>
        <tissue evidence="4">Muscle</tissue>
    </source>
</reference>
<dbReference type="STRING" id="307972.A0A2G8KEG5"/>
<dbReference type="SMART" id="SM00240">
    <property type="entry name" value="FHA"/>
    <property type="match status" value="1"/>
</dbReference>
<accession>A0A2G8KEG5</accession>
<dbReference type="EMBL" id="MRZV01000650">
    <property type="protein sequence ID" value="PIK46360.1"/>
    <property type="molecule type" value="Genomic_DNA"/>
</dbReference>
<feature type="region of interest" description="Disordered" evidence="2">
    <location>
        <begin position="86"/>
        <end position="150"/>
    </location>
</feature>
<name>A0A2G8KEG5_STIJA</name>
<evidence type="ECO:0000259" key="3">
    <source>
        <dbReference type="PROSITE" id="PS50006"/>
    </source>
</evidence>
<dbReference type="PANTHER" id="PTHR18853:SF10">
    <property type="entry name" value="FHA DOMAIN-CONTAINING PROTEIN"/>
    <property type="match status" value="1"/>
</dbReference>
<dbReference type="Gene3D" id="2.60.200.20">
    <property type="match status" value="1"/>
</dbReference>
<proteinExistence type="predicted"/>
<evidence type="ECO:0000256" key="1">
    <source>
        <dbReference type="SAM" id="Coils"/>
    </source>
</evidence>